<comment type="caution">
    <text evidence="1">The sequence shown here is derived from an EMBL/GenBank/DDBJ whole genome shotgun (WGS) entry which is preliminary data.</text>
</comment>
<dbReference type="Proteomes" id="UP000277999">
    <property type="component" value="Unassembled WGS sequence"/>
</dbReference>
<organism evidence="1 2">
    <name type="scientific">Clostridium autoethanogenum</name>
    <dbReference type="NCBI Taxonomy" id="84023"/>
    <lineage>
        <taxon>Bacteria</taxon>
        <taxon>Bacillati</taxon>
        <taxon>Bacillota</taxon>
        <taxon>Clostridia</taxon>
        <taxon>Eubacteriales</taxon>
        <taxon>Clostridiaceae</taxon>
        <taxon>Clostridium</taxon>
    </lineage>
</organism>
<accession>A0A3M0RX26</accession>
<sequence length="56" mass="6587">MGETAQQLYNENEIKVLVGANGFCDDIVTKTIKGNLKTNKRIRRKHKNEKHLTYYY</sequence>
<dbReference type="AlphaFoldDB" id="A0A3M0RX26"/>
<proteinExistence type="predicted"/>
<name>A0A3M0RX26_9CLOT</name>
<dbReference type="EMBL" id="RFAQ01000155">
    <property type="protein sequence ID" value="RMC90886.1"/>
    <property type="molecule type" value="Genomic_DNA"/>
</dbReference>
<protein>
    <submittedName>
        <fullName evidence="1">Dinitrogenase iron-molybdenum cofactor</fullName>
    </submittedName>
</protein>
<evidence type="ECO:0000313" key="1">
    <source>
        <dbReference type="EMBL" id="RMC90886.1"/>
    </source>
</evidence>
<feature type="non-terminal residue" evidence="1">
    <location>
        <position position="1"/>
    </location>
</feature>
<evidence type="ECO:0000313" key="2">
    <source>
        <dbReference type="Proteomes" id="UP000277999"/>
    </source>
</evidence>
<gene>
    <name evidence="1" type="ORF">D9O40_21935</name>
</gene>
<reference evidence="1 2" key="1">
    <citation type="submission" date="2018-10" db="EMBL/GenBank/DDBJ databases">
        <title>Genome-centric metagenomics revealed C2 chemical producing, CO utilizing Clostridium with novel acetogenic gene cluster.</title>
        <authorList>
            <person name="Kang H."/>
            <person name="Park B."/>
            <person name="Choi I.G."/>
            <person name="Chang I.S."/>
        </authorList>
    </citation>
    <scope>NUCLEOTIDE SEQUENCE [LARGE SCALE GENOMIC DNA]</scope>
    <source>
        <strain evidence="1 2">H21-9</strain>
    </source>
</reference>